<dbReference type="PANTHER" id="PTHR33908:SF11">
    <property type="entry name" value="MEMBRANE PROTEIN"/>
    <property type="match status" value="1"/>
</dbReference>
<keyword evidence="4" id="KW-0808">Transferase</keyword>
<feature type="transmembrane region" description="Helical" evidence="8">
    <location>
        <begin position="204"/>
        <end position="225"/>
    </location>
</feature>
<evidence type="ECO:0000256" key="4">
    <source>
        <dbReference type="ARBA" id="ARBA00022679"/>
    </source>
</evidence>
<feature type="transmembrane region" description="Helical" evidence="8">
    <location>
        <begin position="86"/>
        <end position="106"/>
    </location>
</feature>
<feature type="transmembrane region" description="Helical" evidence="8">
    <location>
        <begin position="353"/>
        <end position="372"/>
    </location>
</feature>
<keyword evidence="7 8" id="KW-0472">Membrane</keyword>
<evidence type="ECO:0000313" key="11">
    <source>
        <dbReference type="Proteomes" id="UP000229631"/>
    </source>
</evidence>
<dbReference type="InterPro" id="IPR038731">
    <property type="entry name" value="RgtA/B/C-like"/>
</dbReference>
<evidence type="ECO:0000256" key="8">
    <source>
        <dbReference type="SAM" id="Phobius"/>
    </source>
</evidence>
<evidence type="ECO:0000313" key="10">
    <source>
        <dbReference type="EMBL" id="PIV00178.1"/>
    </source>
</evidence>
<dbReference type="Pfam" id="PF13231">
    <property type="entry name" value="PMT_2"/>
    <property type="match status" value="1"/>
</dbReference>
<dbReference type="GO" id="GO:0016763">
    <property type="term" value="F:pentosyltransferase activity"/>
    <property type="evidence" value="ECO:0007669"/>
    <property type="project" value="TreeGrafter"/>
</dbReference>
<accession>A0A2M7BAN7</accession>
<feature type="transmembrane region" description="Helical" evidence="8">
    <location>
        <begin position="12"/>
        <end position="35"/>
    </location>
</feature>
<protein>
    <recommendedName>
        <fullName evidence="9">Glycosyltransferase RgtA/B/C/D-like domain-containing protein</fullName>
    </recommendedName>
</protein>
<dbReference type="GO" id="GO:0005886">
    <property type="term" value="C:plasma membrane"/>
    <property type="evidence" value="ECO:0007669"/>
    <property type="project" value="UniProtKB-SubCell"/>
</dbReference>
<gene>
    <name evidence="10" type="ORF">COS54_03565</name>
</gene>
<keyword evidence="6 8" id="KW-1133">Transmembrane helix</keyword>
<feature type="transmembrane region" description="Helical" evidence="8">
    <location>
        <begin position="270"/>
        <end position="289"/>
    </location>
</feature>
<keyword evidence="5 8" id="KW-0812">Transmembrane</keyword>
<feature type="transmembrane region" description="Helical" evidence="8">
    <location>
        <begin position="327"/>
        <end position="346"/>
    </location>
</feature>
<organism evidence="10 11">
    <name type="scientific">Candidatus Shapirobacteria bacterium CG03_land_8_20_14_0_80_39_12</name>
    <dbReference type="NCBI Taxonomy" id="1974879"/>
    <lineage>
        <taxon>Bacteria</taxon>
        <taxon>Candidatus Shapironibacteriota</taxon>
    </lineage>
</organism>
<proteinExistence type="predicted"/>
<comment type="caution">
    <text evidence="10">The sequence shown here is derived from an EMBL/GenBank/DDBJ whole genome shotgun (WGS) entry which is preliminary data.</text>
</comment>
<feature type="transmembrane region" description="Helical" evidence="8">
    <location>
        <begin position="296"/>
        <end position="315"/>
    </location>
</feature>
<keyword evidence="2" id="KW-1003">Cell membrane</keyword>
<evidence type="ECO:0000259" key="9">
    <source>
        <dbReference type="Pfam" id="PF13231"/>
    </source>
</evidence>
<feature type="transmembrane region" description="Helical" evidence="8">
    <location>
        <begin position="55"/>
        <end position="74"/>
    </location>
</feature>
<feature type="transmembrane region" description="Helical" evidence="8">
    <location>
        <begin position="161"/>
        <end position="192"/>
    </location>
</feature>
<name>A0A2M7BAN7_9BACT</name>
<dbReference type="AlphaFoldDB" id="A0A2M7BAN7"/>
<feature type="transmembrane region" description="Helical" evidence="8">
    <location>
        <begin position="135"/>
        <end position="155"/>
    </location>
</feature>
<evidence type="ECO:0000256" key="1">
    <source>
        <dbReference type="ARBA" id="ARBA00004651"/>
    </source>
</evidence>
<evidence type="ECO:0000256" key="7">
    <source>
        <dbReference type="ARBA" id="ARBA00023136"/>
    </source>
</evidence>
<dbReference type="InterPro" id="IPR050297">
    <property type="entry name" value="LipidA_mod_glycosyltrf_83"/>
</dbReference>
<dbReference type="PANTHER" id="PTHR33908">
    <property type="entry name" value="MANNOSYLTRANSFERASE YKCB-RELATED"/>
    <property type="match status" value="1"/>
</dbReference>
<dbReference type="GO" id="GO:0009103">
    <property type="term" value="P:lipopolysaccharide biosynthetic process"/>
    <property type="evidence" value="ECO:0007669"/>
    <property type="project" value="UniProtKB-ARBA"/>
</dbReference>
<evidence type="ECO:0000256" key="2">
    <source>
        <dbReference type="ARBA" id="ARBA00022475"/>
    </source>
</evidence>
<evidence type="ECO:0000256" key="6">
    <source>
        <dbReference type="ARBA" id="ARBA00022989"/>
    </source>
</evidence>
<feature type="domain" description="Glycosyltransferase RgtA/B/C/D-like" evidence="9">
    <location>
        <begin position="63"/>
        <end position="205"/>
    </location>
</feature>
<evidence type="ECO:0000256" key="3">
    <source>
        <dbReference type="ARBA" id="ARBA00022676"/>
    </source>
</evidence>
<dbReference type="Proteomes" id="UP000229631">
    <property type="component" value="Unassembled WGS sequence"/>
</dbReference>
<sequence>MKLKINKIEILISAILILGFLFTRLFHLTSFPIFADEAIYIRWAQVMRAEPSLRFLPLSVGSPPFFIWTIMPFLKIIADPLFAGRLLSVFCGFGSMLGLFIASLLLFNNKRLAYFSAMFYIVAPYFVFSERLALIDSMLSLQGIWLAVLVILLAKKPRLDLSIIAGVILGISLMTKSFAVFFLVTLFSIFFLKKWDLKDRKLTLIDFIKIILWLMLILTIGYSIYNFILRLGPNFNLINSRNDIGVYSFKEIIRHPLDPFIPHLKDLLDWLPNLITPIIFGLSLLGIVIGIKKKRAATFFLILCSFGPILIESFISKVFTPRYLLFAIWPFMVMAAYSVETLLTQLKAKSQKLVFKIILPLFLILLATIPAIRYDWLLLTHPEKSPLPRNLRSGHLEDWTAGQGIPEIVTFLKNRPPDKKILVGTEGYFGTLPDGLQIYFQNVPKITIIGIGLYPDKIPQPLLNSLVDHDEVYLVINDERLSFNPEAQNVTVINHYPKAKRPDGTFQSLLFIKINH</sequence>
<evidence type="ECO:0000256" key="5">
    <source>
        <dbReference type="ARBA" id="ARBA00022692"/>
    </source>
</evidence>
<reference evidence="11" key="1">
    <citation type="submission" date="2017-09" db="EMBL/GenBank/DDBJ databases">
        <title>Depth-based differentiation of microbial function through sediment-hosted aquifers and enrichment of novel symbionts in the deep terrestrial subsurface.</title>
        <authorList>
            <person name="Probst A.J."/>
            <person name="Ladd B."/>
            <person name="Jarett J.K."/>
            <person name="Geller-Mcgrath D.E."/>
            <person name="Sieber C.M.K."/>
            <person name="Emerson J.B."/>
            <person name="Anantharaman K."/>
            <person name="Thomas B.C."/>
            <person name="Malmstrom R."/>
            <person name="Stieglmeier M."/>
            <person name="Klingl A."/>
            <person name="Woyke T."/>
            <person name="Ryan C.M."/>
            <person name="Banfield J.F."/>
        </authorList>
    </citation>
    <scope>NUCLEOTIDE SEQUENCE [LARGE SCALE GENOMIC DNA]</scope>
</reference>
<feature type="transmembrane region" description="Helical" evidence="8">
    <location>
        <begin position="112"/>
        <end position="128"/>
    </location>
</feature>
<comment type="subcellular location">
    <subcellularLocation>
        <location evidence="1">Cell membrane</location>
        <topology evidence="1">Multi-pass membrane protein</topology>
    </subcellularLocation>
</comment>
<keyword evidence="3" id="KW-0328">Glycosyltransferase</keyword>
<dbReference type="EMBL" id="PEVC01000061">
    <property type="protein sequence ID" value="PIV00178.1"/>
    <property type="molecule type" value="Genomic_DNA"/>
</dbReference>